<dbReference type="InterPro" id="IPR003856">
    <property type="entry name" value="LPS_length_determ_N"/>
</dbReference>
<evidence type="ECO:0000256" key="3">
    <source>
        <dbReference type="ARBA" id="ARBA00022475"/>
    </source>
</evidence>
<feature type="region of interest" description="Disordered" evidence="7">
    <location>
        <begin position="226"/>
        <end position="256"/>
    </location>
</feature>
<dbReference type="GO" id="GO:0004713">
    <property type="term" value="F:protein tyrosine kinase activity"/>
    <property type="evidence" value="ECO:0007669"/>
    <property type="project" value="TreeGrafter"/>
</dbReference>
<comment type="subcellular location">
    <subcellularLocation>
        <location evidence="1">Cell membrane</location>
        <topology evidence="1">Multi-pass membrane protein</topology>
    </subcellularLocation>
</comment>
<dbReference type="RefSeq" id="WP_093674686.1">
    <property type="nucleotide sequence ID" value="NZ_FOOY01000033.1"/>
</dbReference>
<dbReference type="GO" id="GO:0005886">
    <property type="term" value="C:plasma membrane"/>
    <property type="evidence" value="ECO:0007669"/>
    <property type="project" value="UniProtKB-SubCell"/>
</dbReference>
<evidence type="ECO:0000256" key="8">
    <source>
        <dbReference type="SAM" id="Phobius"/>
    </source>
</evidence>
<keyword evidence="12" id="KW-1185">Reference proteome</keyword>
<dbReference type="Pfam" id="PF13807">
    <property type="entry name" value="GNVR"/>
    <property type="match status" value="1"/>
</dbReference>
<dbReference type="STRING" id="269670.SAMN02982927_03339"/>
<gene>
    <name evidence="11" type="ORF">SAMN02982927_03339</name>
</gene>
<evidence type="ECO:0000256" key="5">
    <source>
        <dbReference type="ARBA" id="ARBA00022989"/>
    </source>
</evidence>
<dbReference type="Proteomes" id="UP000198752">
    <property type="component" value="Unassembled WGS sequence"/>
</dbReference>
<evidence type="ECO:0000256" key="1">
    <source>
        <dbReference type="ARBA" id="ARBA00004651"/>
    </source>
</evidence>
<evidence type="ECO:0000256" key="2">
    <source>
        <dbReference type="ARBA" id="ARBA00006683"/>
    </source>
</evidence>
<accession>A0A1I2W5H3</accession>
<feature type="transmembrane region" description="Helical" evidence="8">
    <location>
        <begin position="18"/>
        <end position="40"/>
    </location>
</feature>
<evidence type="ECO:0000313" key="12">
    <source>
        <dbReference type="Proteomes" id="UP000198752"/>
    </source>
</evidence>
<feature type="transmembrane region" description="Helical" evidence="8">
    <location>
        <begin position="176"/>
        <end position="196"/>
    </location>
</feature>
<dbReference type="Pfam" id="PF02706">
    <property type="entry name" value="Wzz"/>
    <property type="match status" value="1"/>
</dbReference>
<evidence type="ECO:0000256" key="7">
    <source>
        <dbReference type="SAM" id="MobiDB-lite"/>
    </source>
</evidence>
<feature type="domain" description="Polysaccharide chain length determinant N-terminal" evidence="9">
    <location>
        <begin position="3"/>
        <end position="94"/>
    </location>
</feature>
<keyword evidence="6 8" id="KW-0472">Membrane</keyword>
<evidence type="ECO:0000256" key="4">
    <source>
        <dbReference type="ARBA" id="ARBA00022692"/>
    </source>
</evidence>
<reference evidence="12" key="1">
    <citation type="submission" date="2016-10" db="EMBL/GenBank/DDBJ databases">
        <authorList>
            <person name="Varghese N."/>
            <person name="Submissions S."/>
        </authorList>
    </citation>
    <scope>NUCLEOTIDE SEQUENCE [LARGE SCALE GENOMIC DNA]</scope>
    <source>
        <strain evidence="12">ATCC 700379</strain>
    </source>
</reference>
<organism evidence="11 12">
    <name type="scientific">Sporolactobacillus nakayamae</name>
    <dbReference type="NCBI Taxonomy" id="269670"/>
    <lineage>
        <taxon>Bacteria</taxon>
        <taxon>Bacillati</taxon>
        <taxon>Bacillota</taxon>
        <taxon>Bacilli</taxon>
        <taxon>Bacillales</taxon>
        <taxon>Sporolactobacillaceae</taxon>
        <taxon>Sporolactobacillus</taxon>
    </lineage>
</organism>
<evidence type="ECO:0000259" key="10">
    <source>
        <dbReference type="Pfam" id="PF13807"/>
    </source>
</evidence>
<proteinExistence type="inferred from homology"/>
<comment type="similarity">
    <text evidence="2">Belongs to the CpsC/CapA family.</text>
</comment>
<dbReference type="AlphaFoldDB" id="A0A1I2W5H3"/>
<dbReference type="PANTHER" id="PTHR32309">
    <property type="entry name" value="TYROSINE-PROTEIN KINASE"/>
    <property type="match status" value="1"/>
</dbReference>
<dbReference type="PANTHER" id="PTHR32309:SF13">
    <property type="entry name" value="FERRIC ENTEROBACTIN TRANSPORT PROTEIN FEPE"/>
    <property type="match status" value="1"/>
</dbReference>
<evidence type="ECO:0000259" key="9">
    <source>
        <dbReference type="Pfam" id="PF02706"/>
    </source>
</evidence>
<keyword evidence="4 8" id="KW-0812">Transmembrane</keyword>
<evidence type="ECO:0000313" key="11">
    <source>
        <dbReference type="EMBL" id="SFG94781.1"/>
    </source>
</evidence>
<name>A0A1I2W5H3_9BACL</name>
<protein>
    <submittedName>
        <fullName evidence="11">Capsular polysaccharide biosynthesis protein</fullName>
    </submittedName>
</protein>
<dbReference type="Gene3D" id="3.40.50.300">
    <property type="entry name" value="P-loop containing nucleotide triphosphate hydrolases"/>
    <property type="match status" value="1"/>
</dbReference>
<sequence>MEETISLKDIFATLRKRLVLIVTITLLAVMVSAGVTFFLMTPKYDASTQILVNQSNTNNTSLYQTNSVQTNVQLVNTYSVIINNPSVLNLVNKKLNLDMSAGELKGMLTVSTEQNSQVFTLTAETDSPAQSAKIVNGVASAFKSQVQKVMNVDNVSILSPANVASSINPVKPKANINLAIAFVVGLMVSVGLAFLLEYMDNTIKTEEDIEKILDLPVLGVISEIKDSREPSNAHSRSAAHTTGRHQARGAGRVETK</sequence>
<dbReference type="InterPro" id="IPR050445">
    <property type="entry name" value="Bact_polysacc_biosynth/exp"/>
</dbReference>
<feature type="domain" description="Tyrosine-protein kinase G-rich" evidence="10">
    <location>
        <begin position="143"/>
        <end position="195"/>
    </location>
</feature>
<dbReference type="EMBL" id="FOOY01000033">
    <property type="protein sequence ID" value="SFG94781.1"/>
    <property type="molecule type" value="Genomic_DNA"/>
</dbReference>
<dbReference type="InterPro" id="IPR032807">
    <property type="entry name" value="GNVR"/>
</dbReference>
<keyword evidence="5 8" id="KW-1133">Transmembrane helix</keyword>
<dbReference type="OrthoDB" id="2360475at2"/>
<keyword evidence="3" id="KW-1003">Cell membrane</keyword>
<dbReference type="InterPro" id="IPR027417">
    <property type="entry name" value="P-loop_NTPase"/>
</dbReference>
<evidence type="ECO:0000256" key="6">
    <source>
        <dbReference type="ARBA" id="ARBA00023136"/>
    </source>
</evidence>